<feature type="transmembrane region" description="Helical" evidence="6">
    <location>
        <begin position="265"/>
        <end position="286"/>
    </location>
</feature>
<dbReference type="AlphaFoldDB" id="I8TAK1"/>
<dbReference type="Proteomes" id="UP000003704">
    <property type="component" value="Unassembled WGS sequence"/>
</dbReference>
<evidence type="ECO:0000313" key="9">
    <source>
        <dbReference type="Proteomes" id="UP000003704"/>
    </source>
</evidence>
<dbReference type="PROSITE" id="PS50850">
    <property type="entry name" value="MFS"/>
    <property type="match status" value="1"/>
</dbReference>
<dbReference type="GO" id="GO:0022857">
    <property type="term" value="F:transmembrane transporter activity"/>
    <property type="evidence" value="ECO:0007669"/>
    <property type="project" value="InterPro"/>
</dbReference>
<keyword evidence="9" id="KW-1185">Reference proteome</keyword>
<dbReference type="RefSeq" id="WP_007183838.1">
    <property type="nucleotide sequence ID" value="NZ_AKGD01000001.1"/>
</dbReference>
<dbReference type="CDD" id="cd17504">
    <property type="entry name" value="MFS_MMR_MDR_like"/>
    <property type="match status" value="1"/>
</dbReference>
<dbReference type="InterPro" id="IPR036259">
    <property type="entry name" value="MFS_trans_sf"/>
</dbReference>
<evidence type="ECO:0000256" key="3">
    <source>
        <dbReference type="ARBA" id="ARBA00022692"/>
    </source>
</evidence>
<dbReference type="GO" id="GO:0016020">
    <property type="term" value="C:membrane"/>
    <property type="evidence" value="ECO:0007669"/>
    <property type="project" value="UniProtKB-SubCell"/>
</dbReference>
<dbReference type="Pfam" id="PF07690">
    <property type="entry name" value="MFS_1"/>
    <property type="match status" value="1"/>
</dbReference>
<feature type="domain" description="Major facilitator superfamily (MFS) profile" evidence="7">
    <location>
        <begin position="12"/>
        <end position="463"/>
    </location>
</feature>
<feature type="transmembrane region" description="Helical" evidence="6">
    <location>
        <begin position="406"/>
        <end position="425"/>
    </location>
</feature>
<feature type="transmembrane region" description="Helical" evidence="6">
    <location>
        <begin position="162"/>
        <end position="185"/>
    </location>
</feature>
<feature type="transmembrane region" description="Helical" evidence="6">
    <location>
        <begin position="228"/>
        <end position="244"/>
    </location>
</feature>
<evidence type="ECO:0000313" key="8">
    <source>
        <dbReference type="EMBL" id="EIT70745.1"/>
    </source>
</evidence>
<evidence type="ECO:0000256" key="2">
    <source>
        <dbReference type="ARBA" id="ARBA00022448"/>
    </source>
</evidence>
<evidence type="ECO:0000259" key="7">
    <source>
        <dbReference type="PROSITE" id="PS50850"/>
    </source>
</evidence>
<keyword evidence="5 6" id="KW-0472">Membrane</keyword>
<evidence type="ECO:0000256" key="4">
    <source>
        <dbReference type="ARBA" id="ARBA00022989"/>
    </source>
</evidence>
<sequence>MIAIQARKPWALIGLLMYIETIAAFEVAMIYGAIGLLYKLFGDPVLVGWVITIYLLVSACLTPLIARLGDLYGRKLAVSCVLAVATVGSLVSAMSPDLMGLLIGRGLQGFAGSLLPLCFGLLREHLEPSKQRIGTGMIAATASIASGVGTLVGGLIVDHLPWHSMFWFASVASFIAVLLSIFSLPPSRPAATPDRRIDLIGGTLTVPMIALVIYAIGQIKYWGFGDPRIWSMIGIAVLIGAYWFRHEWKRPEPLIDVRLLGNRQVLIANAVMIMAAYGVFQVGPFISMLLQQTPKAGIGFGLSPTLSGAFLFGAQVTALIGGPIAGRIADRAGPRRALQIGAFIAAVGWTGMYMGQHWLELLVVMLFVQGIGSVMILGATPMVLADAVPLARTSEANGVTAVLRQTNFAIATQLCAFLLSLHTVAVGDAHYPGSMSVGLAFSMLTAATVLGFVVSLMLPRAGRATAPAVHGIPARCS</sequence>
<reference evidence="8 9" key="1">
    <citation type="journal article" date="2012" name="J. Bacteriol.">
        <title>Genome Sequence of n-Alkane-Degrading Hydrocarboniphaga effusa Strain AP103T (ATCC BAA-332T).</title>
        <authorList>
            <person name="Chang H.K."/>
            <person name="Zylstra G.J."/>
            <person name="Chae J.C."/>
        </authorList>
    </citation>
    <scope>NUCLEOTIDE SEQUENCE [LARGE SCALE GENOMIC DNA]</scope>
    <source>
        <strain evidence="8 9">AP103</strain>
    </source>
</reference>
<evidence type="ECO:0000256" key="1">
    <source>
        <dbReference type="ARBA" id="ARBA00004141"/>
    </source>
</evidence>
<protein>
    <recommendedName>
        <fullName evidence="7">Major facilitator superfamily (MFS) profile domain-containing protein</fullName>
    </recommendedName>
</protein>
<name>I8TAK1_9GAMM</name>
<evidence type="ECO:0000256" key="6">
    <source>
        <dbReference type="SAM" id="Phobius"/>
    </source>
</evidence>
<dbReference type="InterPro" id="IPR020846">
    <property type="entry name" value="MFS_dom"/>
</dbReference>
<gene>
    <name evidence="8" type="ORF">WQQ_08820</name>
</gene>
<feature type="transmembrane region" description="Helical" evidence="6">
    <location>
        <begin position="46"/>
        <end position="64"/>
    </location>
</feature>
<feature type="transmembrane region" description="Helical" evidence="6">
    <location>
        <begin position="306"/>
        <end position="325"/>
    </location>
</feature>
<dbReference type="SUPFAM" id="SSF103473">
    <property type="entry name" value="MFS general substrate transporter"/>
    <property type="match status" value="1"/>
</dbReference>
<keyword evidence="3 6" id="KW-0812">Transmembrane</keyword>
<accession>I8TAK1</accession>
<feature type="transmembrane region" description="Helical" evidence="6">
    <location>
        <begin position="437"/>
        <end position="458"/>
    </location>
</feature>
<dbReference type="PANTHER" id="PTHR42718:SF9">
    <property type="entry name" value="MAJOR FACILITATOR SUPERFAMILY MULTIDRUG TRANSPORTER MFSC"/>
    <property type="match status" value="1"/>
</dbReference>
<dbReference type="STRING" id="1172194.WQQ_08820"/>
<feature type="transmembrane region" description="Helical" evidence="6">
    <location>
        <begin position="361"/>
        <end position="385"/>
    </location>
</feature>
<feature type="transmembrane region" description="Helical" evidence="6">
    <location>
        <begin position="337"/>
        <end position="355"/>
    </location>
</feature>
<feature type="transmembrane region" description="Helical" evidence="6">
    <location>
        <begin position="76"/>
        <end position="95"/>
    </location>
</feature>
<dbReference type="Gene3D" id="1.20.1250.20">
    <property type="entry name" value="MFS general substrate transporter like domains"/>
    <property type="match status" value="2"/>
</dbReference>
<proteinExistence type="predicted"/>
<feature type="transmembrane region" description="Helical" evidence="6">
    <location>
        <begin position="101"/>
        <end position="122"/>
    </location>
</feature>
<dbReference type="PANTHER" id="PTHR42718">
    <property type="entry name" value="MAJOR FACILITATOR SUPERFAMILY MULTIDRUG TRANSPORTER MFSC"/>
    <property type="match status" value="1"/>
</dbReference>
<dbReference type="OrthoDB" id="9812221at2"/>
<comment type="caution">
    <text evidence="8">The sequence shown here is derived from an EMBL/GenBank/DDBJ whole genome shotgun (WGS) entry which is preliminary data.</text>
</comment>
<feature type="transmembrane region" description="Helical" evidence="6">
    <location>
        <begin position="12"/>
        <end position="34"/>
    </location>
</feature>
<evidence type="ECO:0000256" key="5">
    <source>
        <dbReference type="ARBA" id="ARBA00023136"/>
    </source>
</evidence>
<keyword evidence="2" id="KW-0813">Transport</keyword>
<dbReference type="InterPro" id="IPR011701">
    <property type="entry name" value="MFS"/>
</dbReference>
<organism evidence="8 9">
    <name type="scientific">Hydrocarboniphaga effusa AP103</name>
    <dbReference type="NCBI Taxonomy" id="1172194"/>
    <lineage>
        <taxon>Bacteria</taxon>
        <taxon>Pseudomonadati</taxon>
        <taxon>Pseudomonadota</taxon>
        <taxon>Gammaproteobacteria</taxon>
        <taxon>Nevskiales</taxon>
        <taxon>Nevskiaceae</taxon>
        <taxon>Hydrocarboniphaga</taxon>
    </lineage>
</organism>
<feature type="transmembrane region" description="Helical" evidence="6">
    <location>
        <begin position="197"/>
        <end position="216"/>
    </location>
</feature>
<keyword evidence="4 6" id="KW-1133">Transmembrane helix</keyword>
<comment type="subcellular location">
    <subcellularLocation>
        <location evidence="1">Membrane</location>
        <topology evidence="1">Multi-pass membrane protein</topology>
    </subcellularLocation>
</comment>
<dbReference type="EMBL" id="AKGD01000001">
    <property type="protein sequence ID" value="EIT70745.1"/>
    <property type="molecule type" value="Genomic_DNA"/>
</dbReference>
<feature type="transmembrane region" description="Helical" evidence="6">
    <location>
        <begin position="134"/>
        <end position="156"/>
    </location>
</feature>